<name>A0A8H4B2T0_GIGMA</name>
<dbReference type="AlphaFoldDB" id="A0A8H4B2T0"/>
<dbReference type="GO" id="GO:0006308">
    <property type="term" value="P:DNA catabolic process"/>
    <property type="evidence" value="ECO:0007669"/>
    <property type="project" value="InterPro"/>
</dbReference>
<gene>
    <name evidence="4" type="ORF">F8M41_017638</name>
</gene>
<evidence type="ECO:0000256" key="3">
    <source>
        <dbReference type="SAM" id="MobiDB-lite"/>
    </source>
</evidence>
<dbReference type="GO" id="GO:0003677">
    <property type="term" value="F:DNA binding"/>
    <property type="evidence" value="ECO:0007669"/>
    <property type="project" value="TreeGrafter"/>
</dbReference>
<organism evidence="4 5">
    <name type="scientific">Gigaspora margarita</name>
    <dbReference type="NCBI Taxonomy" id="4874"/>
    <lineage>
        <taxon>Eukaryota</taxon>
        <taxon>Fungi</taxon>
        <taxon>Fungi incertae sedis</taxon>
        <taxon>Mucoromycota</taxon>
        <taxon>Glomeromycotina</taxon>
        <taxon>Glomeromycetes</taxon>
        <taxon>Diversisporales</taxon>
        <taxon>Gigasporaceae</taxon>
        <taxon>Gigaspora</taxon>
    </lineage>
</organism>
<dbReference type="GO" id="GO:0004530">
    <property type="term" value="F:deoxyribonuclease I activity"/>
    <property type="evidence" value="ECO:0007669"/>
    <property type="project" value="TreeGrafter"/>
</dbReference>
<proteinExistence type="predicted"/>
<evidence type="ECO:0000313" key="5">
    <source>
        <dbReference type="Proteomes" id="UP000439903"/>
    </source>
</evidence>
<feature type="region of interest" description="Disordered" evidence="3">
    <location>
        <begin position="1"/>
        <end position="151"/>
    </location>
</feature>
<keyword evidence="1" id="KW-0540">Nuclease</keyword>
<dbReference type="SMART" id="SM00476">
    <property type="entry name" value="DNaseIc"/>
    <property type="match status" value="1"/>
</dbReference>
<feature type="compositionally biased region" description="Acidic residues" evidence="3">
    <location>
        <begin position="9"/>
        <end position="29"/>
    </location>
</feature>
<dbReference type="Gene3D" id="3.60.10.10">
    <property type="entry name" value="Endonuclease/exonuclease/phosphatase"/>
    <property type="match status" value="1"/>
</dbReference>
<dbReference type="GO" id="GO:0005634">
    <property type="term" value="C:nucleus"/>
    <property type="evidence" value="ECO:0007669"/>
    <property type="project" value="TreeGrafter"/>
</dbReference>
<evidence type="ECO:0000313" key="4">
    <source>
        <dbReference type="EMBL" id="KAF0555252.1"/>
    </source>
</evidence>
<comment type="caution">
    <text evidence="4">The sequence shown here is derived from an EMBL/GenBank/DDBJ whole genome shotgun (WGS) entry which is preliminary data.</text>
</comment>
<keyword evidence="5" id="KW-1185">Reference proteome</keyword>
<feature type="compositionally biased region" description="Basic and acidic residues" evidence="3">
    <location>
        <begin position="97"/>
        <end position="135"/>
    </location>
</feature>
<evidence type="ECO:0000256" key="2">
    <source>
        <dbReference type="ARBA" id="ARBA00022801"/>
    </source>
</evidence>
<sequence>MPKKKLDDEYVPSDGSDESDGSEGSENEEVDSKPKTKGRSKKKATKVNDSDEISHDSASVDKHQNKKDKKPKKLKDSSSDEDKKDKKSKKQQDSTSDEDKKDKKSKKHQDSTSDENKKENKSKKHQDSNDDEDKKAKKSPPLTAAEKEANAEEADAILKKVPLPSKNHKVNNKNSCIIGAINIQAFGAKKSANEAVMKIIVDILQHFDIILCQEIHAPKDNEKIIEDLVASISTSSTPYSYVLSEPIGRNSYQERYLYLYRKNNWEVVDKYVIDDTKLGDKFIREPYVARFQHLKHSDVRVTLVGCHTQPEKAYEEIQALVTNVYPIVKKNLEKRSRDIDIGQPEKKKEEPLSRLKLWFRSLLCCFSSSKKTSYGKTREVDSESSEPIVMMGDFNASGSYLNKKERGVLDELLEKRNLLWGINHESDTTVADGDSAYDRFIFEQSNKDKWIGNTRVWKFDDGWADSIKEDPVQVKKAAKRVTDHYPIEFDLKLK</sequence>
<protein>
    <submittedName>
        <fullName evidence="4">DNase I-like protein</fullName>
    </submittedName>
</protein>
<dbReference type="Proteomes" id="UP000439903">
    <property type="component" value="Unassembled WGS sequence"/>
</dbReference>
<dbReference type="PRINTS" id="PR00130">
    <property type="entry name" value="DNASEI"/>
</dbReference>
<dbReference type="PANTHER" id="PTHR11371:SF31">
    <property type="entry name" value="EXTRACELLULAR NUCLEASE"/>
    <property type="match status" value="1"/>
</dbReference>
<feature type="compositionally biased region" description="Basic and acidic residues" evidence="3">
    <location>
        <begin position="74"/>
        <end position="85"/>
    </location>
</feature>
<dbReference type="InterPro" id="IPR016202">
    <property type="entry name" value="DNase_I"/>
</dbReference>
<dbReference type="PANTHER" id="PTHR11371">
    <property type="entry name" value="DEOXYRIBONUCLEASE"/>
    <property type="match status" value="1"/>
</dbReference>
<evidence type="ECO:0000256" key="1">
    <source>
        <dbReference type="ARBA" id="ARBA00022722"/>
    </source>
</evidence>
<keyword evidence="2" id="KW-0378">Hydrolase</keyword>
<feature type="compositionally biased region" description="Basic and acidic residues" evidence="3">
    <location>
        <begin position="46"/>
        <end position="63"/>
    </location>
</feature>
<feature type="compositionally biased region" description="Basic residues" evidence="3">
    <location>
        <begin position="35"/>
        <end position="45"/>
    </location>
</feature>
<accession>A0A8H4B2T0</accession>
<dbReference type="EMBL" id="WTPW01000042">
    <property type="protein sequence ID" value="KAF0555252.1"/>
    <property type="molecule type" value="Genomic_DNA"/>
</dbReference>
<dbReference type="InterPro" id="IPR036691">
    <property type="entry name" value="Endo/exonu/phosph_ase_sf"/>
</dbReference>
<reference evidence="4 5" key="1">
    <citation type="journal article" date="2019" name="Environ. Microbiol.">
        <title>At the nexus of three kingdoms: the genome of the mycorrhizal fungus Gigaspora margarita provides insights into plant, endobacterial and fungal interactions.</title>
        <authorList>
            <person name="Venice F."/>
            <person name="Ghignone S."/>
            <person name="Salvioli di Fossalunga A."/>
            <person name="Amselem J."/>
            <person name="Novero M."/>
            <person name="Xianan X."/>
            <person name="Sedzielewska Toro K."/>
            <person name="Morin E."/>
            <person name="Lipzen A."/>
            <person name="Grigoriev I.V."/>
            <person name="Henrissat B."/>
            <person name="Martin F.M."/>
            <person name="Bonfante P."/>
        </authorList>
    </citation>
    <scope>NUCLEOTIDE SEQUENCE [LARGE SCALE GENOMIC DNA]</scope>
    <source>
        <strain evidence="4 5">BEG34</strain>
    </source>
</reference>
<dbReference type="SUPFAM" id="SSF56219">
    <property type="entry name" value="DNase I-like"/>
    <property type="match status" value="1"/>
</dbReference>
<feature type="compositionally biased region" description="Basic residues" evidence="3">
    <location>
        <begin position="64"/>
        <end position="73"/>
    </location>
</feature>
<dbReference type="OrthoDB" id="10061407at2759"/>